<dbReference type="InterPro" id="IPR004155">
    <property type="entry name" value="PBS_lyase_HEAT"/>
</dbReference>
<organism evidence="1">
    <name type="scientific">marine sediment metagenome</name>
    <dbReference type="NCBI Taxonomy" id="412755"/>
    <lineage>
        <taxon>unclassified sequences</taxon>
        <taxon>metagenomes</taxon>
        <taxon>ecological metagenomes</taxon>
    </lineage>
</organism>
<proteinExistence type="predicted"/>
<dbReference type="InterPro" id="IPR016024">
    <property type="entry name" value="ARM-type_fold"/>
</dbReference>
<evidence type="ECO:0008006" key="2">
    <source>
        <dbReference type="Google" id="ProtNLM"/>
    </source>
</evidence>
<dbReference type="AlphaFoldDB" id="X1RXJ9"/>
<name>X1RXJ9_9ZZZZ</name>
<dbReference type="InterPro" id="IPR011989">
    <property type="entry name" value="ARM-like"/>
</dbReference>
<dbReference type="Gene3D" id="1.25.10.10">
    <property type="entry name" value="Leucine-rich Repeat Variant"/>
    <property type="match status" value="2"/>
</dbReference>
<comment type="caution">
    <text evidence="1">The sequence shown here is derived from an EMBL/GenBank/DDBJ whole genome shotgun (WGS) entry which is preliminary data.</text>
</comment>
<feature type="non-terminal residue" evidence="1">
    <location>
        <position position="395"/>
    </location>
</feature>
<reference evidence="1" key="1">
    <citation type="journal article" date="2014" name="Front. Microbiol.">
        <title>High frequency of phylogenetically diverse reductive dehalogenase-homologous genes in deep subseafloor sedimentary metagenomes.</title>
        <authorList>
            <person name="Kawai M."/>
            <person name="Futagami T."/>
            <person name="Toyoda A."/>
            <person name="Takaki Y."/>
            <person name="Nishi S."/>
            <person name="Hori S."/>
            <person name="Arai W."/>
            <person name="Tsubouchi T."/>
            <person name="Morono Y."/>
            <person name="Uchiyama I."/>
            <person name="Ito T."/>
            <person name="Fujiyama A."/>
            <person name="Inagaki F."/>
            <person name="Takami H."/>
        </authorList>
    </citation>
    <scope>NUCLEOTIDE SEQUENCE</scope>
    <source>
        <strain evidence="1">Expedition CK06-06</strain>
    </source>
</reference>
<dbReference type="SMART" id="SM00567">
    <property type="entry name" value="EZ_HEAT"/>
    <property type="match status" value="3"/>
</dbReference>
<sequence>MGISLFVIALTTAMSAVAAESDSMAKLDEALKAVETFEHGKDSGPLNLVEKLVFESAKDAGLRGAVEQRIIRTLGSASTRDAKIFLCRQLRTIGTGRCVPQLEKLLTDPELSHMARYALGRIEDPAAAAAMRRALNKTSVKLQVGIINTLANRHYRQALPYFTILLRSPDSGVAEAAARALGRIGGAEAVKALESARRRASKTLAHRIDGALLICAEQFIAGGQKSEAARIYQKFYAPGQAEHFRLAGLRGLVAARGAQAAPLLVEAIKGTDPDLRQSAIEFMTIVKGRDATKTFVALLPSLPPDAQALVLRALGARGDSAAARAVSTATKSEHELVRVAALDALGGVGDASAVTLLALRAATGGDNEKKVARASLARLAGDDVDAALLRSIGMG</sequence>
<protein>
    <recommendedName>
        <fullName evidence="2">HEAT repeat domain-containing protein</fullName>
    </recommendedName>
</protein>
<accession>X1RXJ9</accession>
<dbReference type="SUPFAM" id="SSF48371">
    <property type="entry name" value="ARM repeat"/>
    <property type="match status" value="1"/>
</dbReference>
<gene>
    <name evidence="1" type="ORF">S12H4_12603</name>
</gene>
<evidence type="ECO:0000313" key="1">
    <source>
        <dbReference type="EMBL" id="GAI85472.1"/>
    </source>
</evidence>
<dbReference type="Pfam" id="PF13646">
    <property type="entry name" value="HEAT_2"/>
    <property type="match status" value="2"/>
</dbReference>
<dbReference type="EMBL" id="BARW01006025">
    <property type="protein sequence ID" value="GAI85472.1"/>
    <property type="molecule type" value="Genomic_DNA"/>
</dbReference>